<feature type="transmembrane region" description="Helical" evidence="5">
    <location>
        <begin position="148"/>
        <end position="173"/>
    </location>
</feature>
<feature type="domain" description="ABC-2 type transporter transmembrane" evidence="6">
    <location>
        <begin position="17"/>
        <end position="224"/>
    </location>
</feature>
<dbReference type="Pfam" id="PF01061">
    <property type="entry name" value="ABC2_membrane"/>
    <property type="match status" value="1"/>
</dbReference>
<keyword evidence="3 5" id="KW-1133">Transmembrane helix</keyword>
<keyword evidence="4 5" id="KW-0472">Membrane</keyword>
<reference evidence="7" key="1">
    <citation type="submission" date="2020-02" db="EMBL/GenBank/DDBJ databases">
        <authorList>
            <person name="Meier V. D."/>
        </authorList>
    </citation>
    <scope>NUCLEOTIDE SEQUENCE</scope>
    <source>
        <strain evidence="7">AVDCRST_MAG65</strain>
    </source>
</reference>
<dbReference type="AlphaFoldDB" id="A0A6J4R7Z0"/>
<accession>A0A6J4R7Z0</accession>
<evidence type="ECO:0000259" key="6">
    <source>
        <dbReference type="Pfam" id="PF01061"/>
    </source>
</evidence>
<dbReference type="PIRSF" id="PIRSF006648">
    <property type="entry name" value="DrrB"/>
    <property type="match status" value="1"/>
</dbReference>
<evidence type="ECO:0000256" key="3">
    <source>
        <dbReference type="ARBA" id="ARBA00022989"/>
    </source>
</evidence>
<sequence>MSSALSGRPGAAAVAGALWRRSLNEVLRVRGALLPATVAPVVFLLGMSGQFTRLTGLEGFPTDSYLSWIVPLSCLQGAGFAGAATGSNLARDIEQGWFDRLLVSPVPRPLLLIGPVLGAVTRALVPTLTVLIVGLGLGVDLTGGTLGLLALIAASVGFCVCAALWGIFMALTFRTQQAGPLMQQGVFLAVFLSTAYTPEVLLRGWLADVAYWNPVTHVLELGRQATVSGIPPSLDHTVPGVIALLGMVAVLSGLVLLGLRRMGR</sequence>
<name>A0A6J4R7Z0_9ACTN</name>
<organism evidence="7">
    <name type="scientific">uncultured Solirubrobacteraceae bacterium</name>
    <dbReference type="NCBI Taxonomy" id="1162706"/>
    <lineage>
        <taxon>Bacteria</taxon>
        <taxon>Bacillati</taxon>
        <taxon>Actinomycetota</taxon>
        <taxon>Thermoleophilia</taxon>
        <taxon>Solirubrobacterales</taxon>
        <taxon>Solirubrobacteraceae</taxon>
        <taxon>environmental samples</taxon>
    </lineage>
</organism>
<feature type="transmembrane region" description="Helical" evidence="5">
    <location>
        <begin position="68"/>
        <end position="90"/>
    </location>
</feature>
<proteinExistence type="predicted"/>
<dbReference type="GO" id="GO:0140359">
    <property type="term" value="F:ABC-type transporter activity"/>
    <property type="evidence" value="ECO:0007669"/>
    <property type="project" value="InterPro"/>
</dbReference>
<dbReference type="InterPro" id="IPR013525">
    <property type="entry name" value="ABC2_TM"/>
</dbReference>
<dbReference type="GO" id="GO:0043190">
    <property type="term" value="C:ATP-binding cassette (ABC) transporter complex"/>
    <property type="evidence" value="ECO:0007669"/>
    <property type="project" value="InterPro"/>
</dbReference>
<dbReference type="EMBL" id="CADCVL010000014">
    <property type="protein sequence ID" value="CAA9464060.1"/>
    <property type="molecule type" value="Genomic_DNA"/>
</dbReference>
<feature type="transmembrane region" description="Helical" evidence="5">
    <location>
        <begin position="29"/>
        <end position="48"/>
    </location>
</feature>
<dbReference type="InterPro" id="IPR051784">
    <property type="entry name" value="Nod_factor_ABC_transporter"/>
</dbReference>
<dbReference type="PANTHER" id="PTHR43229:SF2">
    <property type="entry name" value="NODULATION PROTEIN J"/>
    <property type="match status" value="1"/>
</dbReference>
<comment type="subcellular location">
    <subcellularLocation>
        <location evidence="1">Membrane</location>
        <topology evidence="1">Multi-pass membrane protein</topology>
    </subcellularLocation>
</comment>
<feature type="transmembrane region" description="Helical" evidence="5">
    <location>
        <begin position="110"/>
        <end position="136"/>
    </location>
</feature>
<feature type="transmembrane region" description="Helical" evidence="5">
    <location>
        <begin position="185"/>
        <end position="206"/>
    </location>
</feature>
<evidence type="ECO:0000256" key="5">
    <source>
        <dbReference type="SAM" id="Phobius"/>
    </source>
</evidence>
<evidence type="ECO:0000256" key="1">
    <source>
        <dbReference type="ARBA" id="ARBA00004141"/>
    </source>
</evidence>
<gene>
    <name evidence="7" type="ORF">AVDCRST_MAG65-80</name>
</gene>
<keyword evidence="2 5" id="KW-0812">Transmembrane</keyword>
<dbReference type="InterPro" id="IPR000412">
    <property type="entry name" value="ABC_2_transport"/>
</dbReference>
<evidence type="ECO:0000256" key="2">
    <source>
        <dbReference type="ARBA" id="ARBA00022692"/>
    </source>
</evidence>
<feature type="transmembrane region" description="Helical" evidence="5">
    <location>
        <begin position="241"/>
        <end position="259"/>
    </location>
</feature>
<evidence type="ECO:0000313" key="7">
    <source>
        <dbReference type="EMBL" id="CAA9464060.1"/>
    </source>
</evidence>
<dbReference type="PANTHER" id="PTHR43229">
    <property type="entry name" value="NODULATION PROTEIN J"/>
    <property type="match status" value="1"/>
</dbReference>
<protein>
    <recommendedName>
        <fullName evidence="6">ABC-2 type transporter transmembrane domain-containing protein</fullName>
    </recommendedName>
</protein>
<evidence type="ECO:0000256" key="4">
    <source>
        <dbReference type="ARBA" id="ARBA00023136"/>
    </source>
</evidence>